<dbReference type="SUPFAM" id="SSF57924">
    <property type="entry name" value="Inhibitor of apoptosis (IAP) repeat"/>
    <property type="match status" value="2"/>
</dbReference>
<dbReference type="InterPro" id="IPR013083">
    <property type="entry name" value="Znf_RING/FYVE/PHD"/>
</dbReference>
<gene>
    <name evidence="6" type="ORF">MAR_017913</name>
</gene>
<dbReference type="PROSITE" id="PS50089">
    <property type="entry name" value="ZF_RING_2"/>
    <property type="match status" value="1"/>
</dbReference>
<protein>
    <submittedName>
        <fullName evidence="6">BIR7B-like protein</fullName>
    </submittedName>
</protein>
<dbReference type="InterPro" id="IPR001841">
    <property type="entry name" value="Znf_RING"/>
</dbReference>
<proteinExistence type="inferred from homology"/>
<evidence type="ECO:0000256" key="1">
    <source>
        <dbReference type="ARBA" id="ARBA00006672"/>
    </source>
</evidence>
<dbReference type="InterPro" id="IPR001370">
    <property type="entry name" value="BIR_rpt"/>
</dbReference>
<accession>A0ABY7ED60</accession>
<dbReference type="SMART" id="SM00238">
    <property type="entry name" value="BIR"/>
    <property type="match status" value="1"/>
</dbReference>
<dbReference type="Gene3D" id="1.10.1170.10">
    <property type="entry name" value="Inhibitor Of Apoptosis Protein (2mihbC-IAP-1), Chain A"/>
    <property type="match status" value="1"/>
</dbReference>
<evidence type="ECO:0000313" key="6">
    <source>
        <dbReference type="EMBL" id="WAR07955.1"/>
    </source>
</evidence>
<name>A0ABY7ED60_MYAAR</name>
<keyword evidence="7" id="KW-1185">Reference proteome</keyword>
<dbReference type="Pfam" id="PF00653">
    <property type="entry name" value="BIR"/>
    <property type="match status" value="1"/>
</dbReference>
<evidence type="ECO:0000259" key="5">
    <source>
        <dbReference type="PROSITE" id="PS50089"/>
    </source>
</evidence>
<organism evidence="6 7">
    <name type="scientific">Mya arenaria</name>
    <name type="common">Soft-shell clam</name>
    <dbReference type="NCBI Taxonomy" id="6604"/>
    <lineage>
        <taxon>Eukaryota</taxon>
        <taxon>Metazoa</taxon>
        <taxon>Spiralia</taxon>
        <taxon>Lophotrochozoa</taxon>
        <taxon>Mollusca</taxon>
        <taxon>Bivalvia</taxon>
        <taxon>Autobranchia</taxon>
        <taxon>Heteroconchia</taxon>
        <taxon>Euheterodonta</taxon>
        <taxon>Imparidentia</taxon>
        <taxon>Neoheterodontei</taxon>
        <taxon>Myida</taxon>
        <taxon>Myoidea</taxon>
        <taxon>Myidae</taxon>
        <taxon>Mya</taxon>
    </lineage>
</organism>
<reference evidence="6" key="1">
    <citation type="submission" date="2022-11" db="EMBL/GenBank/DDBJ databases">
        <title>Centuries of genome instability and evolution in soft-shell clam transmissible cancer (bioRxiv).</title>
        <authorList>
            <person name="Hart S.F.M."/>
            <person name="Yonemitsu M.A."/>
            <person name="Giersch R.M."/>
            <person name="Beal B.F."/>
            <person name="Arriagada G."/>
            <person name="Davis B.W."/>
            <person name="Ostrander E.A."/>
            <person name="Goff S.P."/>
            <person name="Metzger M.J."/>
        </authorList>
    </citation>
    <scope>NUCLEOTIDE SEQUENCE</scope>
    <source>
        <strain evidence="6">MELC-2E11</strain>
        <tissue evidence="6">Siphon/mantle</tissue>
    </source>
</reference>
<dbReference type="Pfam" id="PF13920">
    <property type="entry name" value="zf-C3HC4_3"/>
    <property type="match status" value="1"/>
</dbReference>
<dbReference type="Proteomes" id="UP001164746">
    <property type="component" value="Chromosome 6"/>
</dbReference>
<evidence type="ECO:0000313" key="7">
    <source>
        <dbReference type="Proteomes" id="UP001164746"/>
    </source>
</evidence>
<keyword evidence="2 4" id="KW-0863">Zinc-finger</keyword>
<evidence type="ECO:0000256" key="3">
    <source>
        <dbReference type="ARBA" id="ARBA00022833"/>
    </source>
</evidence>
<dbReference type="InterPro" id="IPR050784">
    <property type="entry name" value="IAP"/>
</dbReference>
<sequence>MSTIRALANLRLTMWLASKVLKRTGDLVRCHQCGIGLKDFSPEDDPLTEHIKHADNCDYLIDVYGVAGLEEKRCLINDPDNIRRRQLASFQAQKAPETTYRRPEYASYDARLATFEGWPEEASQRPHQLADAGLYFAESILEENARLKHIFKCSKCNVNDINALFLPCAHHRMCMDCASKYDVTVCPVCDRPIREIIKTYMESHSPEALGGEILVRNAGRLPVFSENTEPIFSSRIEPPLRLSESDLSLSTLEDDLESRLLLANECLECELAGPSLPDRDPIESRDSSILAFLKSHVSVRLSNQQVLRGSSQALLGKVE</sequence>
<dbReference type="PROSITE" id="PS50143">
    <property type="entry name" value="BIR_REPEAT_2"/>
    <property type="match status" value="2"/>
</dbReference>
<keyword evidence="3" id="KW-0862">Zinc</keyword>
<evidence type="ECO:0000256" key="2">
    <source>
        <dbReference type="ARBA" id="ARBA00022771"/>
    </source>
</evidence>
<evidence type="ECO:0000256" key="4">
    <source>
        <dbReference type="PROSITE-ProRule" id="PRU00175"/>
    </source>
</evidence>
<keyword evidence="2 4" id="KW-0479">Metal-binding</keyword>
<feature type="domain" description="RING-type" evidence="5">
    <location>
        <begin position="153"/>
        <end position="190"/>
    </location>
</feature>
<dbReference type="PANTHER" id="PTHR10044:SF139">
    <property type="entry name" value="DEATH-ASSOCIATED INHIBITOR OF APOPTOSIS 2"/>
    <property type="match status" value="1"/>
</dbReference>
<dbReference type="Gene3D" id="3.30.40.10">
    <property type="entry name" value="Zinc/RING finger domain, C3HC4 (zinc finger)"/>
    <property type="match status" value="1"/>
</dbReference>
<dbReference type="PANTHER" id="PTHR10044">
    <property type="entry name" value="INHIBITOR OF APOPTOSIS"/>
    <property type="match status" value="1"/>
</dbReference>
<comment type="similarity">
    <text evidence="1">Belongs to the IAP family.</text>
</comment>
<dbReference type="EMBL" id="CP111017">
    <property type="protein sequence ID" value="WAR07955.1"/>
    <property type="molecule type" value="Genomic_DNA"/>
</dbReference>